<feature type="transmembrane region" description="Helical" evidence="9">
    <location>
        <begin position="36"/>
        <end position="55"/>
    </location>
</feature>
<comment type="subcellular location">
    <subcellularLocation>
        <location evidence="1">Cell membrane</location>
        <topology evidence="1">Multi-pass membrane protein</topology>
    </subcellularLocation>
</comment>
<accession>A0A9D1NNP7</accession>
<sequence length="280" mass="28158">MTANSVQTQPRLSGLLPVAILLALFLGVGIPLHGRVALPAIVPFLAALGVAFLQCRHRPFPERLNVVARAMGQTDVMVMCLVFLLAGAFAGAAEAAGCVTSTVNFGLSVLPAWATVAGLFVIASFASTAMGTSVGTITAIAPIAVGIAEATGMGAPLCLGAVVCGAMFGDNLSIISDTTIAATRTQGCDMRAKFRENLRLVLPAALLTVALFVAVAPGGGVPAGAHPFSVPLLLPYLAVLVTALCGMNVVLVLALGTLLSLGVGIGMGELPAAEAFRAVG</sequence>
<dbReference type="Pfam" id="PF03553">
    <property type="entry name" value="Na_H_antiporter"/>
    <property type="match status" value="1"/>
</dbReference>
<organism evidence="11 12">
    <name type="scientific">Candidatus Spyradenecus faecavium</name>
    <dbReference type="NCBI Taxonomy" id="2840947"/>
    <lineage>
        <taxon>Bacteria</taxon>
        <taxon>Pseudomonadati</taxon>
        <taxon>Lentisphaerota</taxon>
        <taxon>Lentisphaeria</taxon>
        <taxon>Lentisphaerales</taxon>
        <taxon>Lentisphaeraceae</taxon>
        <taxon>Lentisphaeraceae incertae sedis</taxon>
        <taxon>Candidatus Spyradenecus</taxon>
    </lineage>
</organism>
<evidence type="ECO:0000256" key="8">
    <source>
        <dbReference type="ARBA" id="ARBA00038435"/>
    </source>
</evidence>
<feature type="transmembrane region" description="Helical" evidence="9">
    <location>
        <begin position="105"/>
        <end position="126"/>
    </location>
</feature>
<dbReference type="PANTHER" id="PTHR33451:SF5">
    <property type="entry name" value="NA+_H+ ANTIPORTER"/>
    <property type="match status" value="1"/>
</dbReference>
<comment type="similarity">
    <text evidence="8">Belongs to the NhaC Na(+)/H(+) (TC 2.A.35) antiporter family.</text>
</comment>
<evidence type="ECO:0000256" key="7">
    <source>
        <dbReference type="ARBA" id="ARBA00023136"/>
    </source>
</evidence>
<keyword evidence="7 9" id="KW-0472">Membrane</keyword>
<feature type="transmembrane region" description="Helical" evidence="9">
    <location>
        <begin position="12"/>
        <end position="30"/>
    </location>
</feature>
<keyword evidence="6 9" id="KW-1133">Transmembrane helix</keyword>
<evidence type="ECO:0000256" key="2">
    <source>
        <dbReference type="ARBA" id="ARBA00022448"/>
    </source>
</evidence>
<keyword evidence="5 9" id="KW-0812">Transmembrane</keyword>
<evidence type="ECO:0000256" key="1">
    <source>
        <dbReference type="ARBA" id="ARBA00004651"/>
    </source>
</evidence>
<evidence type="ECO:0000256" key="4">
    <source>
        <dbReference type="ARBA" id="ARBA00022475"/>
    </source>
</evidence>
<keyword evidence="3" id="KW-0050">Antiport</keyword>
<gene>
    <name evidence="11" type="ORF">IAC79_05235</name>
</gene>
<evidence type="ECO:0000256" key="5">
    <source>
        <dbReference type="ARBA" id="ARBA00022692"/>
    </source>
</evidence>
<evidence type="ECO:0000313" key="11">
    <source>
        <dbReference type="EMBL" id="HIV09498.1"/>
    </source>
</evidence>
<evidence type="ECO:0000313" key="12">
    <source>
        <dbReference type="Proteomes" id="UP000886845"/>
    </source>
</evidence>
<proteinExistence type="inferred from homology"/>
<feature type="transmembrane region" description="Helical" evidence="9">
    <location>
        <begin position="200"/>
        <end position="221"/>
    </location>
</feature>
<dbReference type="InterPro" id="IPR018461">
    <property type="entry name" value="Na/H_Antiport_NhaC-like_C"/>
</dbReference>
<feature type="domain" description="Na+/H+ antiporter NhaC-like C-terminal" evidence="10">
    <location>
        <begin position="75"/>
        <end position="194"/>
    </location>
</feature>
<evidence type="ECO:0000259" key="10">
    <source>
        <dbReference type="Pfam" id="PF03553"/>
    </source>
</evidence>
<feature type="transmembrane region" description="Helical" evidence="9">
    <location>
        <begin position="76"/>
        <end position="93"/>
    </location>
</feature>
<dbReference type="GO" id="GO:0005886">
    <property type="term" value="C:plasma membrane"/>
    <property type="evidence" value="ECO:0007669"/>
    <property type="project" value="UniProtKB-SubCell"/>
</dbReference>
<keyword evidence="2" id="KW-0813">Transport</keyword>
<dbReference type="PANTHER" id="PTHR33451">
    <property type="entry name" value="MALATE-2H(+)/NA(+)-LACTATE ANTIPORTER"/>
    <property type="match status" value="1"/>
</dbReference>
<protein>
    <submittedName>
        <fullName evidence="11">Na+/H+ antiporter NhaC family protein</fullName>
    </submittedName>
</protein>
<evidence type="ECO:0000256" key="6">
    <source>
        <dbReference type="ARBA" id="ARBA00022989"/>
    </source>
</evidence>
<keyword evidence="4" id="KW-1003">Cell membrane</keyword>
<dbReference type="GO" id="GO:0015297">
    <property type="term" value="F:antiporter activity"/>
    <property type="evidence" value="ECO:0007669"/>
    <property type="project" value="UniProtKB-KW"/>
</dbReference>
<feature type="non-terminal residue" evidence="11">
    <location>
        <position position="280"/>
    </location>
</feature>
<reference evidence="11" key="2">
    <citation type="journal article" date="2021" name="PeerJ">
        <title>Extensive microbial diversity within the chicken gut microbiome revealed by metagenomics and culture.</title>
        <authorList>
            <person name="Gilroy R."/>
            <person name="Ravi A."/>
            <person name="Getino M."/>
            <person name="Pursley I."/>
            <person name="Horton D.L."/>
            <person name="Alikhan N.F."/>
            <person name="Baker D."/>
            <person name="Gharbi K."/>
            <person name="Hall N."/>
            <person name="Watson M."/>
            <person name="Adriaenssens E.M."/>
            <person name="Foster-Nyarko E."/>
            <person name="Jarju S."/>
            <person name="Secka A."/>
            <person name="Antonio M."/>
            <person name="Oren A."/>
            <person name="Chaudhuri R.R."/>
            <person name="La Ragione R."/>
            <person name="Hildebrand F."/>
            <person name="Pallen M.J."/>
        </authorList>
    </citation>
    <scope>NUCLEOTIDE SEQUENCE</scope>
    <source>
        <strain evidence="11">35461</strain>
    </source>
</reference>
<feature type="transmembrane region" description="Helical" evidence="9">
    <location>
        <begin position="233"/>
        <end position="259"/>
    </location>
</feature>
<dbReference type="EMBL" id="DVOR01000168">
    <property type="protein sequence ID" value="HIV09498.1"/>
    <property type="molecule type" value="Genomic_DNA"/>
</dbReference>
<dbReference type="Proteomes" id="UP000886845">
    <property type="component" value="Unassembled WGS sequence"/>
</dbReference>
<dbReference type="AlphaFoldDB" id="A0A9D1NNP7"/>
<evidence type="ECO:0000256" key="3">
    <source>
        <dbReference type="ARBA" id="ARBA00022449"/>
    </source>
</evidence>
<dbReference type="InterPro" id="IPR052180">
    <property type="entry name" value="NhaC_Na-H+_Antiporter"/>
</dbReference>
<name>A0A9D1NNP7_9BACT</name>
<reference evidence="11" key="1">
    <citation type="submission" date="2020-10" db="EMBL/GenBank/DDBJ databases">
        <authorList>
            <person name="Gilroy R."/>
        </authorList>
    </citation>
    <scope>NUCLEOTIDE SEQUENCE</scope>
    <source>
        <strain evidence="11">35461</strain>
    </source>
</reference>
<evidence type="ECO:0000256" key="9">
    <source>
        <dbReference type="SAM" id="Phobius"/>
    </source>
</evidence>
<comment type="caution">
    <text evidence="11">The sequence shown here is derived from an EMBL/GenBank/DDBJ whole genome shotgun (WGS) entry which is preliminary data.</text>
</comment>